<dbReference type="EMBL" id="NMUH01000562">
    <property type="protein sequence ID" value="MQL81364.1"/>
    <property type="molecule type" value="Genomic_DNA"/>
</dbReference>
<organism evidence="1 2">
    <name type="scientific">Colocasia esculenta</name>
    <name type="common">Wild taro</name>
    <name type="synonym">Arum esculentum</name>
    <dbReference type="NCBI Taxonomy" id="4460"/>
    <lineage>
        <taxon>Eukaryota</taxon>
        <taxon>Viridiplantae</taxon>
        <taxon>Streptophyta</taxon>
        <taxon>Embryophyta</taxon>
        <taxon>Tracheophyta</taxon>
        <taxon>Spermatophyta</taxon>
        <taxon>Magnoliopsida</taxon>
        <taxon>Liliopsida</taxon>
        <taxon>Araceae</taxon>
        <taxon>Aroideae</taxon>
        <taxon>Colocasieae</taxon>
        <taxon>Colocasia</taxon>
    </lineage>
</organism>
<reference evidence="1" key="1">
    <citation type="submission" date="2017-07" db="EMBL/GenBank/DDBJ databases">
        <title>Taro Niue Genome Assembly and Annotation.</title>
        <authorList>
            <person name="Atibalentja N."/>
            <person name="Keating K."/>
            <person name="Fields C.J."/>
        </authorList>
    </citation>
    <scope>NUCLEOTIDE SEQUENCE</scope>
    <source>
        <strain evidence="1">Niue_2</strain>
        <tissue evidence="1">Leaf</tissue>
    </source>
</reference>
<name>A0A843UH83_COLES</name>
<dbReference type="OrthoDB" id="785423at2759"/>
<protein>
    <submittedName>
        <fullName evidence="1">Uncharacterized protein</fullName>
    </submittedName>
</protein>
<sequence length="107" mass="11529">MFIHLLIIPLPCHIAALAVVVAVAVAAAATAVTTSAASVILLVEQRILLLGEEGISLILKFTYIVLPSGTDPVHPRILHDDQFYPYFKDAIGAIDGTYIPTHVLKDR</sequence>
<evidence type="ECO:0000313" key="1">
    <source>
        <dbReference type="EMBL" id="MQL81364.1"/>
    </source>
</evidence>
<comment type="caution">
    <text evidence="1">The sequence shown here is derived from an EMBL/GenBank/DDBJ whole genome shotgun (WGS) entry which is preliminary data.</text>
</comment>
<dbReference type="AlphaFoldDB" id="A0A843UH83"/>
<dbReference type="Proteomes" id="UP000652761">
    <property type="component" value="Unassembled WGS sequence"/>
</dbReference>
<proteinExistence type="predicted"/>
<keyword evidence="2" id="KW-1185">Reference proteome</keyword>
<accession>A0A843UH83</accession>
<evidence type="ECO:0000313" key="2">
    <source>
        <dbReference type="Proteomes" id="UP000652761"/>
    </source>
</evidence>
<gene>
    <name evidence="1" type="ORF">Taro_013817</name>
</gene>